<keyword evidence="2" id="KW-1185">Reference proteome</keyword>
<dbReference type="Proteomes" id="UP000022835">
    <property type="component" value="Unassembled WGS sequence"/>
</dbReference>
<protein>
    <recommendedName>
        <fullName evidence="3">PE domain-containing protein</fullName>
    </recommendedName>
</protein>
<dbReference type="eggNOG" id="ENOG5032905">
    <property type="taxonomic scope" value="Bacteria"/>
</dbReference>
<proteinExistence type="predicted"/>
<dbReference type="RefSeq" id="WP_036339652.1">
    <property type="nucleotide sequence ID" value="NZ_JALN02000001.1"/>
</dbReference>
<evidence type="ECO:0008006" key="3">
    <source>
        <dbReference type="Google" id="ProtNLM"/>
    </source>
</evidence>
<organism evidence="1 2">
    <name type="scientific">Mycolicibacterium aromaticivorans JS19b1 = JCM 16368</name>
    <dbReference type="NCBI Taxonomy" id="1440774"/>
    <lineage>
        <taxon>Bacteria</taxon>
        <taxon>Bacillati</taxon>
        <taxon>Actinomycetota</taxon>
        <taxon>Actinomycetes</taxon>
        <taxon>Mycobacteriales</taxon>
        <taxon>Mycobacteriaceae</taxon>
        <taxon>Mycolicibacterium</taxon>
    </lineage>
</organism>
<evidence type="ECO:0000313" key="1">
    <source>
        <dbReference type="EMBL" id="KDE98317.1"/>
    </source>
</evidence>
<comment type="caution">
    <text evidence="1">The sequence shown here is derived from an EMBL/GenBank/DDBJ whole genome shotgun (WGS) entry which is preliminary data.</text>
</comment>
<sequence>MTQHPETTKNGKTSEGAAKTVDVLPRAVDLSDEVLDSVKTGQQAAIAAIRKFVDTVDKALPEAVHPLRETLVDGALELADELVTTQYQFLRSVVRSADRTLNKLHDSEG</sequence>
<accession>A0A064CHT9</accession>
<dbReference type="AlphaFoldDB" id="A0A064CHT9"/>
<dbReference type="EMBL" id="JALN02000001">
    <property type="protein sequence ID" value="KDE98317.1"/>
    <property type="molecule type" value="Genomic_DNA"/>
</dbReference>
<gene>
    <name evidence="1" type="ORF">Y900_005005</name>
</gene>
<reference evidence="1" key="1">
    <citation type="submission" date="2014-05" db="EMBL/GenBank/DDBJ databases">
        <title>Genome sequence of Mycobacterium aromaticivorans strain JS19b1T (= DSM 45407T).</title>
        <authorList>
            <person name="Kwak Y."/>
            <person name="Park G.-S."/>
            <person name="Li Q.X."/>
            <person name="Lee S.-E."/>
            <person name="Shin J.-H."/>
        </authorList>
    </citation>
    <scope>NUCLEOTIDE SEQUENCE [LARGE SCALE GENOMIC DNA]</scope>
    <source>
        <strain evidence="1">JS19b1</strain>
    </source>
</reference>
<evidence type="ECO:0000313" key="2">
    <source>
        <dbReference type="Proteomes" id="UP000022835"/>
    </source>
</evidence>
<name>A0A064CHT9_9MYCO</name>